<accession>A0ABR2R389</accession>
<reference evidence="2 3" key="1">
    <citation type="journal article" date="2024" name="G3 (Bethesda)">
        <title>Genome assembly of Hibiscus sabdariffa L. provides insights into metabolisms of medicinal natural products.</title>
        <authorList>
            <person name="Kim T."/>
        </authorList>
    </citation>
    <scope>NUCLEOTIDE SEQUENCE [LARGE SCALE GENOMIC DNA]</scope>
    <source>
        <strain evidence="2">TK-2024</strain>
        <tissue evidence="2">Old leaves</tissue>
    </source>
</reference>
<evidence type="ECO:0000313" key="3">
    <source>
        <dbReference type="Proteomes" id="UP001396334"/>
    </source>
</evidence>
<feature type="compositionally biased region" description="Basic and acidic residues" evidence="1">
    <location>
        <begin position="233"/>
        <end position="242"/>
    </location>
</feature>
<comment type="caution">
    <text evidence="2">The sequence shown here is derived from an EMBL/GenBank/DDBJ whole genome shotgun (WGS) entry which is preliminary data.</text>
</comment>
<feature type="compositionally biased region" description="Polar residues" evidence="1">
    <location>
        <begin position="220"/>
        <end position="231"/>
    </location>
</feature>
<gene>
    <name evidence="2" type="ORF">V6N11_051051</name>
</gene>
<name>A0ABR2R389_9ROSI</name>
<keyword evidence="3" id="KW-1185">Reference proteome</keyword>
<evidence type="ECO:0000313" key="2">
    <source>
        <dbReference type="EMBL" id="KAK9007221.1"/>
    </source>
</evidence>
<feature type="region of interest" description="Disordered" evidence="1">
    <location>
        <begin position="12"/>
        <end position="58"/>
    </location>
</feature>
<organism evidence="2 3">
    <name type="scientific">Hibiscus sabdariffa</name>
    <name type="common">roselle</name>
    <dbReference type="NCBI Taxonomy" id="183260"/>
    <lineage>
        <taxon>Eukaryota</taxon>
        <taxon>Viridiplantae</taxon>
        <taxon>Streptophyta</taxon>
        <taxon>Embryophyta</taxon>
        <taxon>Tracheophyta</taxon>
        <taxon>Spermatophyta</taxon>
        <taxon>Magnoliopsida</taxon>
        <taxon>eudicotyledons</taxon>
        <taxon>Gunneridae</taxon>
        <taxon>Pentapetalae</taxon>
        <taxon>rosids</taxon>
        <taxon>malvids</taxon>
        <taxon>Malvales</taxon>
        <taxon>Malvaceae</taxon>
        <taxon>Malvoideae</taxon>
        <taxon>Hibiscus</taxon>
    </lineage>
</organism>
<evidence type="ECO:0000256" key="1">
    <source>
        <dbReference type="SAM" id="MobiDB-lite"/>
    </source>
</evidence>
<protein>
    <submittedName>
        <fullName evidence="2">Uncharacterized protein</fullName>
    </submittedName>
</protein>
<proteinExistence type="predicted"/>
<dbReference type="EMBL" id="JBBPBN010000027">
    <property type="protein sequence ID" value="KAK9007221.1"/>
    <property type="molecule type" value="Genomic_DNA"/>
</dbReference>
<sequence>MISKMRICGKYPAGDQARATQGQREVPIGEAKATQGSSSGANGDGGRQPCDTAEAGARLDNSKRTEEGLCVDKFKRIKGHVDDEQLWNCSHCLVEFINEIVGVEIGSEVYYVRESSSKEVNSKNYSGNNAGKKVGDSEDTFNALFVGKEDLFKRGEMEEPAVNYLGEMDINGGRRSIDNDQEEVENASHQSKLRNGSKYLMDINGGGRSIDNNQEEVENASHQSKLRNGSKYSMDDTTRNYDVDGESGDKSGASFEN</sequence>
<feature type="region of interest" description="Disordered" evidence="1">
    <location>
        <begin position="205"/>
        <end position="257"/>
    </location>
</feature>
<dbReference type="Proteomes" id="UP001396334">
    <property type="component" value="Unassembled WGS sequence"/>
</dbReference>